<dbReference type="InterPro" id="IPR024403">
    <property type="entry name" value="DHOase_cat"/>
</dbReference>
<dbReference type="NCBIfam" id="NF006558">
    <property type="entry name" value="PRK09059.1"/>
    <property type="match status" value="1"/>
</dbReference>
<comment type="caution">
    <text evidence="2">Lacks conserved residue(s) required for the propagation of feature annotation.</text>
</comment>
<comment type="cofactor">
    <cofactor evidence="2">
        <name>Zn(2+)</name>
        <dbReference type="ChEBI" id="CHEBI:29105"/>
    </cofactor>
    <text evidence="2">Binds 2 Zn(2+) ions per subunit.</text>
</comment>
<dbReference type="InterPro" id="IPR032466">
    <property type="entry name" value="Metal_Hydrolase"/>
</dbReference>
<proteinExistence type="inferred from homology"/>
<dbReference type="PANTHER" id="PTHR43668:SF2">
    <property type="entry name" value="ALLANTOINASE"/>
    <property type="match status" value="1"/>
</dbReference>
<dbReference type="GO" id="GO:0004151">
    <property type="term" value="F:dihydroorotase activity"/>
    <property type="evidence" value="ECO:0007669"/>
    <property type="project" value="UniProtKB-UniRule"/>
</dbReference>
<dbReference type="GO" id="GO:0006145">
    <property type="term" value="P:purine nucleobase catabolic process"/>
    <property type="evidence" value="ECO:0007669"/>
    <property type="project" value="TreeGrafter"/>
</dbReference>
<protein>
    <recommendedName>
        <fullName evidence="2">Dihydroorotase</fullName>
        <shortName evidence="2">DHOase</shortName>
        <ecNumber evidence="2">3.5.2.3</ecNumber>
    </recommendedName>
</protein>
<dbReference type="NCBIfam" id="TIGR00857">
    <property type="entry name" value="pyrC_multi"/>
    <property type="match status" value="1"/>
</dbReference>
<dbReference type="GO" id="GO:0004038">
    <property type="term" value="F:allantoinase activity"/>
    <property type="evidence" value="ECO:0007669"/>
    <property type="project" value="TreeGrafter"/>
</dbReference>
<dbReference type="PANTHER" id="PTHR43668">
    <property type="entry name" value="ALLANTOINASE"/>
    <property type="match status" value="1"/>
</dbReference>
<dbReference type="UniPathway" id="UPA00070">
    <property type="reaction ID" value="UER00117"/>
</dbReference>
<organism evidence="4 5">
    <name type="scientific">Chelatococcus caeni</name>
    <dbReference type="NCBI Taxonomy" id="1348468"/>
    <lineage>
        <taxon>Bacteria</taxon>
        <taxon>Pseudomonadati</taxon>
        <taxon>Pseudomonadota</taxon>
        <taxon>Alphaproteobacteria</taxon>
        <taxon>Hyphomicrobiales</taxon>
        <taxon>Chelatococcaceae</taxon>
        <taxon>Chelatococcus</taxon>
    </lineage>
</organism>
<dbReference type="SUPFAM" id="SSF51556">
    <property type="entry name" value="Metallo-dependent hydrolases"/>
    <property type="match status" value="1"/>
</dbReference>
<dbReference type="InterPro" id="IPR050138">
    <property type="entry name" value="DHOase/Allantoinase_Hydrolase"/>
</dbReference>
<feature type="binding site" evidence="2">
    <location>
        <position position="317"/>
    </location>
    <ligand>
        <name>Zn(2+)</name>
        <dbReference type="ChEBI" id="CHEBI:29105"/>
        <label>1</label>
    </ligand>
</feature>
<evidence type="ECO:0000256" key="1">
    <source>
        <dbReference type="ARBA" id="ARBA00022975"/>
    </source>
</evidence>
<feature type="active site" evidence="2">
    <location>
        <position position="317"/>
    </location>
</feature>
<comment type="similarity">
    <text evidence="2">Belongs to the metallo-dependent hydrolases superfamily. DHOase family. Class I DHOase subfamily.</text>
</comment>
<comment type="caution">
    <text evidence="4">The sequence shown here is derived from an EMBL/GenBank/DDBJ whole genome shotgun (WGS) entry which is preliminary data.</text>
</comment>
<dbReference type="InterPro" id="IPR011059">
    <property type="entry name" value="Metal-dep_hydrolase_composite"/>
</dbReference>
<dbReference type="CDD" id="cd01317">
    <property type="entry name" value="DHOase_IIa"/>
    <property type="match status" value="1"/>
</dbReference>
<dbReference type="AlphaFoldDB" id="A0A840BUJ5"/>
<accession>A0A840BUJ5</accession>
<comment type="catalytic activity">
    <reaction evidence="2">
        <text>(S)-dihydroorotate + H2O = N-carbamoyl-L-aspartate + H(+)</text>
        <dbReference type="Rhea" id="RHEA:24296"/>
        <dbReference type="ChEBI" id="CHEBI:15377"/>
        <dbReference type="ChEBI" id="CHEBI:15378"/>
        <dbReference type="ChEBI" id="CHEBI:30864"/>
        <dbReference type="ChEBI" id="CHEBI:32814"/>
        <dbReference type="EC" id="3.5.2.3"/>
    </reaction>
</comment>
<comment type="pathway">
    <text evidence="2">Pyrimidine metabolism; UMP biosynthesis via de novo pathway; (S)-dihydroorotate from bicarbonate: step 3/3.</text>
</comment>
<comment type="function">
    <text evidence="2">Catalyzes the reversible cyclization of carbamoyl aspartate to dihydroorotate.</text>
</comment>
<evidence type="ECO:0000313" key="4">
    <source>
        <dbReference type="EMBL" id="MBB4016584.1"/>
    </source>
</evidence>
<dbReference type="Proteomes" id="UP000577362">
    <property type="component" value="Unassembled WGS sequence"/>
</dbReference>
<dbReference type="GO" id="GO:0005737">
    <property type="term" value="C:cytoplasm"/>
    <property type="evidence" value="ECO:0007669"/>
    <property type="project" value="TreeGrafter"/>
</dbReference>
<dbReference type="EMBL" id="JACIEN010000001">
    <property type="protein sequence ID" value="MBB4016584.1"/>
    <property type="molecule type" value="Genomic_DNA"/>
</dbReference>
<sequence>MKTPTTQARALVFTNARLVDPASGREAAGALLVEDGVIADIGWDEPGRAGPAGAEVVDCGGRVLAPGLVDMRAFVGEPGAEHRETLKTASEAAAAGGVTTVVCMPDTDPVVDEPSIVDFLLRRARDTAVVNIHPAAALTKGLEGREMTEFGLLMEAGAVAFTDGARSVTNAQVMRRALTYARDFGALILHHTEDPDLVGSGVMNEGELASRLGLPGVPREAEIIMLERDLRLVQLTGARYHAAMVSCATSIALIERAKAEGLPVTCGVSINNLTLNESDIGDYRTFLKLSPPLRSEEDRLAVVDALARGVIDVVVSDHNPQDVETKRLPFAEAADGAVGLETMLSAGLRLVHAGHIGLARLLAAMASQPAALLGLPAGRLAAGAPADLILIDPDEPYVLDKAALHSRSKNSPFDEARLEGRVLQTFVAGRKVHDASPAS</sequence>
<keyword evidence="5" id="KW-1185">Reference proteome</keyword>
<dbReference type="Gene3D" id="2.30.40.10">
    <property type="entry name" value="Urease, subunit C, domain 1"/>
    <property type="match status" value="1"/>
</dbReference>
<keyword evidence="1 2" id="KW-0665">Pyrimidine biosynthesis</keyword>
<evidence type="ECO:0000313" key="5">
    <source>
        <dbReference type="Proteomes" id="UP000577362"/>
    </source>
</evidence>
<keyword evidence="2" id="KW-0862">Zinc</keyword>
<feature type="domain" description="Dihydroorotase catalytic" evidence="3">
    <location>
        <begin position="61"/>
        <end position="247"/>
    </location>
</feature>
<gene>
    <name evidence="2" type="primary">pyrC</name>
    <name evidence="4" type="ORF">GGR16_001590</name>
</gene>
<dbReference type="GO" id="GO:0008270">
    <property type="term" value="F:zinc ion binding"/>
    <property type="evidence" value="ECO:0007669"/>
    <property type="project" value="UniProtKB-UniRule"/>
</dbReference>
<reference evidence="4 5" key="1">
    <citation type="submission" date="2020-08" db="EMBL/GenBank/DDBJ databases">
        <title>Genomic Encyclopedia of Type Strains, Phase IV (KMG-IV): sequencing the most valuable type-strain genomes for metagenomic binning, comparative biology and taxonomic classification.</title>
        <authorList>
            <person name="Goeker M."/>
        </authorList>
    </citation>
    <scope>NUCLEOTIDE SEQUENCE [LARGE SCALE GENOMIC DNA]</scope>
    <source>
        <strain evidence="4 5">DSM 103737</strain>
    </source>
</reference>
<feature type="binding site" evidence="2">
    <location>
        <position position="191"/>
    </location>
    <ligand>
        <name>Zn(2+)</name>
        <dbReference type="ChEBI" id="CHEBI:29105"/>
        <label>2</label>
    </ligand>
</feature>
<dbReference type="Pfam" id="PF12890">
    <property type="entry name" value="DHOase"/>
    <property type="match status" value="1"/>
</dbReference>
<dbReference type="HAMAP" id="MF_00220_B">
    <property type="entry name" value="PyrC_classI_B"/>
    <property type="match status" value="1"/>
</dbReference>
<dbReference type="EC" id="3.5.2.3" evidence="2"/>
<keyword evidence="2" id="KW-0479">Metal-binding</keyword>
<dbReference type="Gene3D" id="3.20.20.140">
    <property type="entry name" value="Metal-dependent hydrolases"/>
    <property type="match status" value="1"/>
</dbReference>
<dbReference type="InterPro" id="IPR004722">
    <property type="entry name" value="DHOase"/>
</dbReference>
<dbReference type="RefSeq" id="WP_019403545.1">
    <property type="nucleotide sequence ID" value="NZ_JACIEN010000001.1"/>
</dbReference>
<evidence type="ECO:0000259" key="3">
    <source>
        <dbReference type="Pfam" id="PF12890"/>
    </source>
</evidence>
<dbReference type="GO" id="GO:0044205">
    <property type="term" value="P:'de novo' UMP biosynthetic process"/>
    <property type="evidence" value="ECO:0007669"/>
    <property type="project" value="UniProtKB-UniRule"/>
</dbReference>
<keyword evidence="2 4" id="KW-0378">Hydrolase</keyword>
<evidence type="ECO:0000256" key="2">
    <source>
        <dbReference type="HAMAP-Rule" id="MF_00220"/>
    </source>
</evidence>
<name>A0A840BUJ5_9HYPH</name>
<dbReference type="SUPFAM" id="SSF51338">
    <property type="entry name" value="Composite domain of metallo-dependent hydrolases"/>
    <property type="match status" value="1"/>
</dbReference>